<dbReference type="Pfam" id="PF00120">
    <property type="entry name" value="Gln-synt_C"/>
    <property type="match status" value="1"/>
</dbReference>
<protein>
    <submittedName>
        <fullName evidence="10">Glutamine synthetase</fullName>
        <ecNumber evidence="10">6.3.1.2</ecNumber>
    </submittedName>
</protein>
<dbReference type="Pfam" id="PF16952">
    <property type="entry name" value="Gln-synt_N_2"/>
    <property type="match status" value="1"/>
</dbReference>
<evidence type="ECO:0000259" key="9">
    <source>
        <dbReference type="PROSITE" id="PS51987"/>
    </source>
</evidence>
<keyword evidence="11" id="KW-1185">Reference proteome</keyword>
<dbReference type="Gene3D" id="3.30.590.10">
    <property type="entry name" value="Glutamine synthetase/guanido kinase, catalytic domain"/>
    <property type="match status" value="1"/>
</dbReference>
<comment type="cofactor">
    <cofactor evidence="1">
        <name>Mg(2+)</name>
        <dbReference type="ChEBI" id="CHEBI:18420"/>
    </cofactor>
</comment>
<organism evidence="10 11">
    <name type="scientific">Allorhizobium borbori</name>
    <dbReference type="NCBI Taxonomy" id="485907"/>
    <lineage>
        <taxon>Bacteria</taxon>
        <taxon>Pseudomonadati</taxon>
        <taxon>Pseudomonadota</taxon>
        <taxon>Alphaproteobacteria</taxon>
        <taxon>Hyphomicrobiales</taxon>
        <taxon>Rhizobiaceae</taxon>
        <taxon>Rhizobium/Agrobacterium group</taxon>
        <taxon>Allorhizobium</taxon>
    </lineage>
</organism>
<dbReference type="PANTHER" id="PTHR43785">
    <property type="entry name" value="GAMMA-GLUTAMYLPUTRESCINE SYNTHETASE"/>
    <property type="match status" value="1"/>
</dbReference>
<dbReference type="EC" id="6.3.1.2" evidence="10"/>
<dbReference type="GO" id="GO:0006542">
    <property type="term" value="P:glutamine biosynthetic process"/>
    <property type="evidence" value="ECO:0007669"/>
    <property type="project" value="InterPro"/>
</dbReference>
<accession>A0A7W6P4B3</accession>
<feature type="domain" description="GS catalytic" evidence="9">
    <location>
        <begin position="105"/>
        <end position="440"/>
    </location>
</feature>
<dbReference type="Gene3D" id="3.10.20.70">
    <property type="entry name" value="Glutamine synthetase, N-terminal domain"/>
    <property type="match status" value="1"/>
</dbReference>
<gene>
    <name evidence="10" type="ORF">GGQ66_004287</name>
</gene>
<proteinExistence type="inferred from homology"/>
<evidence type="ECO:0000256" key="7">
    <source>
        <dbReference type="PROSITE-ProRule" id="PRU01331"/>
    </source>
</evidence>
<evidence type="ECO:0000256" key="1">
    <source>
        <dbReference type="ARBA" id="ARBA00001946"/>
    </source>
</evidence>
<evidence type="ECO:0000256" key="4">
    <source>
        <dbReference type="ARBA" id="ARBA00022741"/>
    </source>
</evidence>
<evidence type="ECO:0000256" key="5">
    <source>
        <dbReference type="ARBA" id="ARBA00022840"/>
    </source>
</evidence>
<comment type="similarity">
    <text evidence="7 8">Belongs to the glutamine synthetase family.</text>
</comment>
<evidence type="ECO:0000313" key="11">
    <source>
        <dbReference type="Proteomes" id="UP000584824"/>
    </source>
</evidence>
<evidence type="ECO:0000256" key="2">
    <source>
        <dbReference type="ARBA" id="ARBA00003117"/>
    </source>
</evidence>
<dbReference type="InterPro" id="IPR014746">
    <property type="entry name" value="Gln_synth/guanido_kin_cat_dom"/>
</dbReference>
<dbReference type="InterPro" id="IPR008146">
    <property type="entry name" value="Gln_synth_cat_dom"/>
</dbReference>
<dbReference type="InterPro" id="IPR008147">
    <property type="entry name" value="Gln_synt_N"/>
</dbReference>
<evidence type="ECO:0000256" key="3">
    <source>
        <dbReference type="ARBA" id="ARBA00022598"/>
    </source>
</evidence>
<dbReference type="EMBL" id="JACIDU010000027">
    <property type="protein sequence ID" value="MBB4105699.1"/>
    <property type="molecule type" value="Genomic_DNA"/>
</dbReference>
<comment type="caution">
    <text evidence="10">The sequence shown here is derived from an EMBL/GenBank/DDBJ whole genome shotgun (WGS) entry which is preliminary data.</text>
</comment>
<dbReference type="RefSeq" id="WP_183795411.1">
    <property type="nucleotide sequence ID" value="NZ_JACIDU010000027.1"/>
</dbReference>
<evidence type="ECO:0000256" key="8">
    <source>
        <dbReference type="RuleBase" id="RU000384"/>
    </source>
</evidence>
<dbReference type="Proteomes" id="UP000584824">
    <property type="component" value="Unassembled WGS sequence"/>
</dbReference>
<dbReference type="PANTHER" id="PTHR43785:SF12">
    <property type="entry name" value="TYPE-1 GLUTAMINE SYNTHETASE 2"/>
    <property type="match status" value="1"/>
</dbReference>
<evidence type="ECO:0000313" key="10">
    <source>
        <dbReference type="EMBL" id="MBB4105699.1"/>
    </source>
</evidence>
<name>A0A7W6P4B3_9HYPH</name>
<dbReference type="InterPro" id="IPR036651">
    <property type="entry name" value="Gln_synt_N_sf"/>
</dbReference>
<dbReference type="SMART" id="SM01230">
    <property type="entry name" value="Gln-synt_C"/>
    <property type="match status" value="1"/>
</dbReference>
<dbReference type="GO" id="GO:0004356">
    <property type="term" value="F:glutamine synthetase activity"/>
    <property type="evidence" value="ECO:0007669"/>
    <property type="project" value="UniProtKB-EC"/>
</dbReference>
<reference evidence="10 11" key="1">
    <citation type="submission" date="2020-08" db="EMBL/GenBank/DDBJ databases">
        <title>Genomic Encyclopedia of Type Strains, Phase IV (KMG-IV): sequencing the most valuable type-strain genomes for metagenomic binning, comparative biology and taxonomic classification.</title>
        <authorList>
            <person name="Goeker M."/>
        </authorList>
    </citation>
    <scope>NUCLEOTIDE SEQUENCE [LARGE SCALE GENOMIC DNA]</scope>
    <source>
        <strain evidence="10 11">DSM 26385</strain>
    </source>
</reference>
<dbReference type="AlphaFoldDB" id="A0A7W6P4B3"/>
<comment type="function">
    <text evidence="2">Catalyzes the ATP-dependent biosynthesis of glutamine from glutamate and ammonia.</text>
</comment>
<keyword evidence="4" id="KW-0547">Nucleotide-binding</keyword>
<sequence>MSADLPTLASIVTTDFTAITRGRPVRFDRLEKYRAGGIGWVPANISLTPFNVIADPNPWGSAGDLRILPDLDAVFFTDATGAATPLVMVPGDVVELDGAPWSCCSRSFLKRAIEDLEAETGLSVISAFEQEFQVSGASLEAAHPFSVRALRRADGFASTVLLALEQAGVDPEMFLAEYGDNQFEVTHGPANALTAADRAVAIREIVREIAANRGWRACFAPKTSLAGVGNGVHIHVSLVDAAGNPATYDANDPHGLSQAAGSFAAGILRHMRALTVFTAPGPSSYYRLQPHYWSAAWTWLGEKDREASLRICPVLTLGGKDPAGQFNLEYRAADATGNPYLSLGVLIRAGLEGLRQKLPAPPVFSGDPALLSADERVSLGLYRLPGSLQEAIEAYQADETVRSWFPPVFEETYLGVKREELKIADGNTADTICAMYRDRY</sequence>
<dbReference type="PROSITE" id="PS51987">
    <property type="entry name" value="GS_CATALYTIC"/>
    <property type="match status" value="1"/>
</dbReference>
<keyword evidence="5" id="KW-0067">ATP-binding</keyword>
<keyword evidence="3 10" id="KW-0436">Ligase</keyword>
<dbReference type="GO" id="GO:0005524">
    <property type="term" value="F:ATP binding"/>
    <property type="evidence" value="ECO:0007669"/>
    <property type="project" value="UniProtKB-KW"/>
</dbReference>
<keyword evidence="6" id="KW-0535">Nitrogen fixation</keyword>
<dbReference type="SUPFAM" id="SSF55931">
    <property type="entry name" value="Glutamine synthetase/guanido kinase"/>
    <property type="match status" value="1"/>
</dbReference>
<evidence type="ECO:0000256" key="6">
    <source>
        <dbReference type="ARBA" id="ARBA00023231"/>
    </source>
</evidence>